<gene>
    <name evidence="3" type="ORF">Cni_G29224</name>
</gene>
<evidence type="ECO:0000313" key="3">
    <source>
        <dbReference type="EMBL" id="WOL20419.1"/>
    </source>
</evidence>
<dbReference type="InterPro" id="IPR029062">
    <property type="entry name" value="Class_I_gatase-like"/>
</dbReference>
<dbReference type="PANTHER" id="PTHR42733:SF2">
    <property type="entry name" value="DJ-1_THIJ_PFPI FAMILY PROTEIN"/>
    <property type="match status" value="1"/>
</dbReference>
<evidence type="ECO:0000313" key="4">
    <source>
        <dbReference type="Proteomes" id="UP001327560"/>
    </source>
</evidence>
<sequence length="172" mass="18925">MVKVDLAQSAKHFRSQEYRMMVLRRGIYSSAMDSQATKGSAWFNISADCYQRQSCGSKVEEILPGLAALSSKERKEDKDLARVSALLSTRRGGSLPGMVGGTWKSLPHSRCATLLKIRAPEYLALDGDDIYLVKEFMNGGKYAAAICHGQQIFSAAGVLKSRIHIQMTHNIA</sequence>
<dbReference type="PANTHER" id="PTHR42733">
    <property type="entry name" value="DJ-1 PROTEIN"/>
    <property type="match status" value="1"/>
</dbReference>
<dbReference type="Gene3D" id="3.40.50.880">
    <property type="match status" value="1"/>
</dbReference>
<dbReference type="InterPro" id="IPR006286">
    <property type="entry name" value="C56_PfpI-like"/>
</dbReference>
<dbReference type="InterPro" id="IPR002818">
    <property type="entry name" value="DJ-1/PfpI"/>
</dbReference>
<feature type="domain" description="DJ-1/PfpI" evidence="2">
    <location>
        <begin position="120"/>
        <end position="162"/>
    </location>
</feature>
<dbReference type="SUPFAM" id="SSF52317">
    <property type="entry name" value="Class I glutamine amidotransferase-like"/>
    <property type="match status" value="1"/>
</dbReference>
<dbReference type="Proteomes" id="UP001327560">
    <property type="component" value="Chromosome 9"/>
</dbReference>
<comment type="similarity">
    <text evidence="1">Belongs to the peptidase C56 family.</text>
</comment>
<dbReference type="AlphaFoldDB" id="A0AAQ3L4G5"/>
<protein>
    <recommendedName>
        <fullName evidence="2">DJ-1/PfpI domain-containing protein</fullName>
    </recommendedName>
</protein>
<evidence type="ECO:0000256" key="1">
    <source>
        <dbReference type="ARBA" id="ARBA00008542"/>
    </source>
</evidence>
<reference evidence="3 4" key="1">
    <citation type="submission" date="2023-10" db="EMBL/GenBank/DDBJ databases">
        <title>Chromosome-scale genome assembly provides insights into flower coloration mechanisms of Canna indica.</title>
        <authorList>
            <person name="Li C."/>
        </authorList>
    </citation>
    <scope>NUCLEOTIDE SEQUENCE [LARGE SCALE GENOMIC DNA]</scope>
    <source>
        <tissue evidence="3">Flower</tissue>
    </source>
</reference>
<evidence type="ECO:0000259" key="2">
    <source>
        <dbReference type="Pfam" id="PF01965"/>
    </source>
</evidence>
<dbReference type="Pfam" id="PF01965">
    <property type="entry name" value="DJ-1_PfpI"/>
    <property type="match status" value="1"/>
</dbReference>
<proteinExistence type="inferred from homology"/>
<organism evidence="3 4">
    <name type="scientific">Canna indica</name>
    <name type="common">Indian-shot</name>
    <dbReference type="NCBI Taxonomy" id="4628"/>
    <lineage>
        <taxon>Eukaryota</taxon>
        <taxon>Viridiplantae</taxon>
        <taxon>Streptophyta</taxon>
        <taxon>Embryophyta</taxon>
        <taxon>Tracheophyta</taxon>
        <taxon>Spermatophyta</taxon>
        <taxon>Magnoliopsida</taxon>
        <taxon>Liliopsida</taxon>
        <taxon>Zingiberales</taxon>
        <taxon>Cannaceae</taxon>
        <taxon>Canna</taxon>
    </lineage>
</organism>
<accession>A0AAQ3L4G5</accession>
<dbReference type="EMBL" id="CP136898">
    <property type="protein sequence ID" value="WOL20419.1"/>
    <property type="molecule type" value="Genomic_DNA"/>
</dbReference>
<name>A0AAQ3L4G5_9LILI</name>
<keyword evidence="4" id="KW-1185">Reference proteome</keyword>